<dbReference type="SMART" id="SM00060">
    <property type="entry name" value="FN3"/>
    <property type="match status" value="2"/>
</dbReference>
<accession>A0ABD3W842</accession>
<sequence>MSLRNTHVEWLMLFLMYSQIYCSSESEGSTGKEGLNVHSAPHNVKAVQVGKMDVLVTWEIPESHRIHNLTYRVFYAPVEDRIQVKSIDVVSSQEAIIGGLTQGKTYTIRVAAVSAQGHGHMSHPVTVPIHHLDDCLQCKTKEETSSHCNCSNAQLEETCKEVCRFNCRNIQGLDQTNGCKGGCITGWYGQYCNMSCPGMCLGCDVVSGHCITCTSHVTGPYCNETCPAGLHGARCDKPCPTHCNRCLNQSYCNECKTGRYGKLCEKLCHSDCLTCVDEPQKCTSCNPGKFLDTGNVCLNCKDNCLICTGINSCEKCKFEKYGLKCELKCPPNCVSCTNSDQCHKCVPNRYGHRCECNSKCRNVTEQCDTGEVCQKGCPPMKMGIYCSHSCPQSCYKCDQLTGACLTCADGLFGPNCDQTCGHCKRNKQGAIQCKKQTGKCDDCTSGWYGWRCNESCSIGCQTLSCDRFTGNCSPCKAGFHGPRCNETCSKTCYNVSITGCDKQSGYCIHGCTPGWYNEFCQSPCSATCVDDLCHQDTGVCLLGCVDGFAGDTCSLIIHREYLLLLDVRQIGAQNVLVQWDKFNFTDIELESVKKVVLHHKKSGTLHVDVHNVLDWKTKTHFILRDVDPNNKHTFQLLVLFELRSQSPILSKPVELELIPRASDELMIHLTADVEIYGTENIQEYDYRYGNYKYNTRCTRVTEESILNPNRYDKIKTQEIKCNVTSMGEVVATEITFFKDSTASRKLVVTDDKWSISHNLFLI</sequence>
<dbReference type="CDD" id="cd00063">
    <property type="entry name" value="FN3"/>
    <property type="match status" value="1"/>
</dbReference>
<dbReference type="PROSITE" id="PS50853">
    <property type="entry name" value="FN3"/>
    <property type="match status" value="1"/>
</dbReference>
<dbReference type="InterPro" id="IPR000742">
    <property type="entry name" value="EGF"/>
</dbReference>
<dbReference type="EMBL" id="JBJQND010000008">
    <property type="protein sequence ID" value="KAL3869700.1"/>
    <property type="molecule type" value="Genomic_DNA"/>
</dbReference>
<dbReference type="InterPro" id="IPR003961">
    <property type="entry name" value="FN3_dom"/>
</dbReference>
<dbReference type="AlphaFoldDB" id="A0ABD3W842"/>
<dbReference type="PANTHER" id="PTHR24043">
    <property type="entry name" value="SCAVENGER RECEPTOR CLASS F"/>
    <property type="match status" value="1"/>
</dbReference>
<feature type="domain" description="Fibronectin type-III" evidence="3">
    <location>
        <begin position="40"/>
        <end position="134"/>
    </location>
</feature>
<comment type="caution">
    <text evidence="4">The sequence shown here is derived from an EMBL/GenBank/DDBJ whole genome shotgun (WGS) entry which is preliminary data.</text>
</comment>
<feature type="signal peptide" evidence="2">
    <location>
        <begin position="1"/>
        <end position="22"/>
    </location>
</feature>
<evidence type="ECO:0000256" key="2">
    <source>
        <dbReference type="SAM" id="SignalP"/>
    </source>
</evidence>
<feature type="chain" id="PRO_5044808973" description="Fibronectin type-III domain-containing protein" evidence="2">
    <location>
        <begin position="23"/>
        <end position="762"/>
    </location>
</feature>
<protein>
    <recommendedName>
        <fullName evidence="3">Fibronectin type-III domain-containing protein</fullName>
    </recommendedName>
</protein>
<evidence type="ECO:0000256" key="1">
    <source>
        <dbReference type="ARBA" id="ARBA00022536"/>
    </source>
</evidence>
<evidence type="ECO:0000313" key="4">
    <source>
        <dbReference type="EMBL" id="KAL3869700.1"/>
    </source>
</evidence>
<dbReference type="SMART" id="SM00261">
    <property type="entry name" value="FU"/>
    <property type="match status" value="3"/>
</dbReference>
<organism evidence="4 5">
    <name type="scientific">Sinanodonta woodiana</name>
    <name type="common">Chinese pond mussel</name>
    <name type="synonym">Anodonta woodiana</name>
    <dbReference type="NCBI Taxonomy" id="1069815"/>
    <lineage>
        <taxon>Eukaryota</taxon>
        <taxon>Metazoa</taxon>
        <taxon>Spiralia</taxon>
        <taxon>Lophotrochozoa</taxon>
        <taxon>Mollusca</taxon>
        <taxon>Bivalvia</taxon>
        <taxon>Autobranchia</taxon>
        <taxon>Heteroconchia</taxon>
        <taxon>Palaeoheterodonta</taxon>
        <taxon>Unionida</taxon>
        <taxon>Unionoidea</taxon>
        <taxon>Unionidae</taxon>
        <taxon>Unioninae</taxon>
        <taxon>Sinanodonta</taxon>
    </lineage>
</organism>
<keyword evidence="2" id="KW-0732">Signal</keyword>
<dbReference type="SUPFAM" id="SSF49265">
    <property type="entry name" value="Fibronectin type III"/>
    <property type="match status" value="1"/>
</dbReference>
<dbReference type="Proteomes" id="UP001634394">
    <property type="component" value="Unassembled WGS sequence"/>
</dbReference>
<gene>
    <name evidence="4" type="ORF">ACJMK2_042352</name>
</gene>
<dbReference type="InterPro" id="IPR013783">
    <property type="entry name" value="Ig-like_fold"/>
</dbReference>
<dbReference type="InterPro" id="IPR042635">
    <property type="entry name" value="MEGF10/SREC1/2-like"/>
</dbReference>
<keyword evidence="5" id="KW-1185">Reference proteome</keyword>
<dbReference type="Pfam" id="PF00041">
    <property type="entry name" value="fn3"/>
    <property type="match status" value="1"/>
</dbReference>
<dbReference type="InterPro" id="IPR036116">
    <property type="entry name" value="FN3_sf"/>
</dbReference>
<dbReference type="SUPFAM" id="SSF57184">
    <property type="entry name" value="Growth factor receptor domain"/>
    <property type="match status" value="2"/>
</dbReference>
<dbReference type="SMART" id="SM00181">
    <property type="entry name" value="EGF"/>
    <property type="match status" value="7"/>
</dbReference>
<evidence type="ECO:0000259" key="3">
    <source>
        <dbReference type="PROSITE" id="PS50853"/>
    </source>
</evidence>
<keyword evidence="1" id="KW-0245">EGF-like domain</keyword>
<dbReference type="Gene3D" id="2.60.40.10">
    <property type="entry name" value="Immunoglobulins"/>
    <property type="match status" value="1"/>
</dbReference>
<evidence type="ECO:0000313" key="5">
    <source>
        <dbReference type="Proteomes" id="UP001634394"/>
    </source>
</evidence>
<proteinExistence type="predicted"/>
<dbReference type="InterPro" id="IPR006212">
    <property type="entry name" value="Furin_repeat"/>
</dbReference>
<dbReference type="InterPro" id="IPR009030">
    <property type="entry name" value="Growth_fac_rcpt_cys_sf"/>
</dbReference>
<reference evidence="4 5" key="1">
    <citation type="submission" date="2024-11" db="EMBL/GenBank/DDBJ databases">
        <title>Chromosome-level genome assembly of the freshwater bivalve Anodonta woodiana.</title>
        <authorList>
            <person name="Chen X."/>
        </authorList>
    </citation>
    <scope>NUCLEOTIDE SEQUENCE [LARGE SCALE GENOMIC DNA]</scope>
    <source>
        <strain evidence="4">MN2024</strain>
        <tissue evidence="4">Gills</tissue>
    </source>
</reference>
<name>A0ABD3W842_SINWO</name>